<reference evidence="11" key="1">
    <citation type="journal article" date="2015" name="Integr. Comp. Biol.">
        <title>Molecular Evidence for Convergence and Parallelism in Evolution of Complex Brains of Cephalopod Molluscs: Insights from Visual Systems.</title>
        <authorList>
            <person name="Yoshida M.A."/>
            <person name="Ogura A."/>
            <person name="Ikeo K."/>
            <person name="Shigeno S."/>
            <person name="Moritaki T."/>
            <person name="Winters G.C."/>
            <person name="Kohn A.B."/>
            <person name="Moroz L.L."/>
        </authorList>
    </citation>
    <scope>NUCLEOTIDE SEQUENCE</scope>
</reference>
<feature type="region of interest" description="Disordered" evidence="8">
    <location>
        <begin position="174"/>
        <end position="194"/>
    </location>
</feature>
<dbReference type="GO" id="GO:0016020">
    <property type="term" value="C:membrane"/>
    <property type="evidence" value="ECO:0007669"/>
    <property type="project" value="UniProtKB-SubCell"/>
</dbReference>
<dbReference type="EMBL" id="LC021435">
    <property type="protein sequence ID" value="BAR90772.1"/>
    <property type="molecule type" value="mRNA"/>
</dbReference>
<feature type="transmembrane region" description="Helical" evidence="9">
    <location>
        <begin position="121"/>
        <end position="140"/>
    </location>
</feature>
<dbReference type="AlphaFoldDB" id="A0A0H5ANT7"/>
<evidence type="ECO:0000256" key="7">
    <source>
        <dbReference type="ARBA" id="ARBA00023224"/>
    </source>
</evidence>
<feature type="transmembrane region" description="Helical" evidence="9">
    <location>
        <begin position="22"/>
        <end position="47"/>
    </location>
</feature>
<dbReference type="SUPFAM" id="SSF81321">
    <property type="entry name" value="Family A G protein-coupled receptor-like"/>
    <property type="match status" value="1"/>
</dbReference>
<evidence type="ECO:0000313" key="11">
    <source>
        <dbReference type="EMBL" id="BAR90772.1"/>
    </source>
</evidence>
<reference evidence="11" key="2">
    <citation type="submission" date="2015-01" db="EMBL/GenBank/DDBJ databases">
        <authorList>
            <person name="Yoshida M."/>
            <person name="Moroz L.L."/>
            <person name="Ogura A."/>
        </authorList>
    </citation>
    <scope>NUCLEOTIDE SEQUENCE</scope>
</reference>
<evidence type="ECO:0000256" key="3">
    <source>
        <dbReference type="ARBA" id="ARBA00022989"/>
    </source>
</evidence>
<evidence type="ECO:0000256" key="6">
    <source>
        <dbReference type="ARBA" id="ARBA00023170"/>
    </source>
</evidence>
<keyword evidence="7" id="KW-0807">Transducer</keyword>
<keyword evidence="4" id="KW-0297">G-protein coupled receptor</keyword>
<evidence type="ECO:0000256" key="8">
    <source>
        <dbReference type="SAM" id="MobiDB-lite"/>
    </source>
</evidence>
<protein>
    <submittedName>
        <fullName evidence="11">Rhabdomeric opsin2</fullName>
    </submittedName>
</protein>
<feature type="transmembrane region" description="Helical" evidence="9">
    <location>
        <begin position="85"/>
        <end position="109"/>
    </location>
</feature>
<dbReference type="PROSITE" id="PS50262">
    <property type="entry name" value="G_PROTEIN_RECEP_F1_2"/>
    <property type="match status" value="1"/>
</dbReference>
<keyword evidence="2 9" id="KW-0812">Transmembrane</keyword>
<dbReference type="PRINTS" id="PR00237">
    <property type="entry name" value="GPCRRHODOPSN"/>
</dbReference>
<dbReference type="GO" id="GO:0004930">
    <property type="term" value="F:G protein-coupled receptor activity"/>
    <property type="evidence" value="ECO:0007669"/>
    <property type="project" value="UniProtKB-KW"/>
</dbReference>
<organism evidence="11">
    <name type="scientific">Idiosepius paradoxus</name>
    <name type="common">Northern pygmy squid</name>
    <dbReference type="NCBI Taxonomy" id="294707"/>
    <lineage>
        <taxon>Eukaryota</taxon>
        <taxon>Metazoa</taxon>
        <taxon>Spiralia</taxon>
        <taxon>Lophotrochozoa</taxon>
        <taxon>Mollusca</taxon>
        <taxon>Cephalopoda</taxon>
        <taxon>Coleoidea</taxon>
        <taxon>Decapodiformes</taxon>
        <taxon>Decapodiformes incertae sedis</taxon>
        <taxon>Idiosepiidae</taxon>
        <taxon>Idiosepius</taxon>
    </lineage>
</organism>
<evidence type="ECO:0000256" key="4">
    <source>
        <dbReference type="ARBA" id="ARBA00023040"/>
    </source>
</evidence>
<dbReference type="PANTHER" id="PTHR24240">
    <property type="entry name" value="OPSIN"/>
    <property type="match status" value="1"/>
</dbReference>
<feature type="domain" description="G-protein coupled receptors family 1 profile" evidence="10">
    <location>
        <begin position="1"/>
        <end position="138"/>
    </location>
</feature>
<dbReference type="InterPro" id="IPR050125">
    <property type="entry name" value="GPCR_opsins"/>
</dbReference>
<accession>A0A0H5ANT7</accession>
<keyword evidence="6" id="KW-0675">Receptor</keyword>
<dbReference type="Pfam" id="PF00001">
    <property type="entry name" value="7tm_1"/>
    <property type="match status" value="1"/>
</dbReference>
<name>A0A0H5ANT7_IDIPA</name>
<evidence type="ECO:0000256" key="9">
    <source>
        <dbReference type="SAM" id="Phobius"/>
    </source>
</evidence>
<evidence type="ECO:0000256" key="2">
    <source>
        <dbReference type="ARBA" id="ARBA00022692"/>
    </source>
</evidence>
<dbReference type="InterPro" id="IPR000276">
    <property type="entry name" value="GPCR_Rhodpsn"/>
</dbReference>
<sequence>MLEGMGTSCTFDYLTRSPNNTSYVICLNIFAFFVPVSIISVCYVNIIRAMYKHKKDMENVFHMLSTNPRITRGKKLNVELKTARALAIAIVLFCAGWAPYAIMSLIAQFGDSSVISRFSTGIPGIAAKCMTCMNPFLYAISNPLFFRKIKEMLCFRSGTRNNLMNVELTETPCDSKDRLRTQPQEREDSSSTKHVEEQIAVYAPNLQTCLLLKPKETEKATNVILQEPTLDARRPDNV</sequence>
<keyword evidence="5 9" id="KW-0472">Membrane</keyword>
<evidence type="ECO:0000256" key="5">
    <source>
        <dbReference type="ARBA" id="ARBA00023136"/>
    </source>
</evidence>
<dbReference type="InterPro" id="IPR017452">
    <property type="entry name" value="GPCR_Rhodpsn_7TM"/>
</dbReference>
<proteinExistence type="evidence at transcript level"/>
<keyword evidence="3 9" id="KW-1133">Transmembrane helix</keyword>
<dbReference type="Gene3D" id="1.20.1070.10">
    <property type="entry name" value="Rhodopsin 7-helix transmembrane proteins"/>
    <property type="match status" value="1"/>
</dbReference>
<comment type="subcellular location">
    <subcellularLocation>
        <location evidence="1">Membrane</location>
        <topology evidence="1">Multi-pass membrane protein</topology>
    </subcellularLocation>
</comment>
<evidence type="ECO:0000256" key="1">
    <source>
        <dbReference type="ARBA" id="ARBA00004141"/>
    </source>
</evidence>
<evidence type="ECO:0000259" key="10">
    <source>
        <dbReference type="PROSITE" id="PS50262"/>
    </source>
</evidence>